<feature type="transmembrane region" description="Helical" evidence="1">
    <location>
        <begin position="47"/>
        <end position="67"/>
    </location>
</feature>
<sequence length="211" mass="23262">MPLPSTVPQLLLIVVALLPGITYQLVREHGRGPVPAETETGHRILRALTASVVLDSLYFAVLGTHLVELLRPASYPARTRDAALHALLLLFALPALGAALLSWRERRTLRGRYRPTPTAWDHVFRDRGASFVRVRLKDGTWVGGWFGSGSYATSYPQPPELYLQSTWRMAPDGSFVARVDGTSGLYVRAEDIDILELLEPPSRASPRPDGA</sequence>
<comment type="caution">
    <text evidence="2">The sequence shown here is derived from an EMBL/GenBank/DDBJ whole genome shotgun (WGS) entry which is preliminary data.</text>
</comment>
<evidence type="ECO:0000256" key="1">
    <source>
        <dbReference type="SAM" id="Phobius"/>
    </source>
</evidence>
<reference evidence="2 3" key="1">
    <citation type="submission" date="2018-11" db="EMBL/GenBank/DDBJ databases">
        <title>The Potential of Streptomyces as Biocontrol Agents against the Tomato grey mould, Botrytis cinerea (Gray mold) Frontiers in Microbiology.</title>
        <authorList>
            <person name="Li D."/>
        </authorList>
    </citation>
    <scope>NUCLEOTIDE SEQUENCE [LARGE SCALE GENOMIC DNA]</scope>
    <source>
        <strain evidence="2 3">NEAU-LD23</strain>
    </source>
</reference>
<dbReference type="RefSeq" id="WP_123103516.1">
    <property type="nucleotide sequence ID" value="NZ_RIBZ01000310.1"/>
</dbReference>
<keyword evidence="1" id="KW-0472">Membrane</keyword>
<evidence type="ECO:0000313" key="2">
    <source>
        <dbReference type="EMBL" id="RNG18519.1"/>
    </source>
</evidence>
<dbReference type="Proteomes" id="UP000275401">
    <property type="component" value="Unassembled WGS sequence"/>
</dbReference>
<accession>A0A3M8VP97</accession>
<protein>
    <submittedName>
        <fullName evidence="2">Uncharacterized protein</fullName>
    </submittedName>
</protein>
<dbReference type="InterPro" id="IPR045919">
    <property type="entry name" value="DUF6338"/>
</dbReference>
<proteinExistence type="predicted"/>
<feature type="transmembrane region" description="Helical" evidence="1">
    <location>
        <begin position="82"/>
        <end position="103"/>
    </location>
</feature>
<gene>
    <name evidence="2" type="ORF">EEJ42_26150</name>
</gene>
<keyword evidence="1" id="KW-1133">Transmembrane helix</keyword>
<dbReference type="Pfam" id="PF19865">
    <property type="entry name" value="DUF6338"/>
    <property type="match status" value="1"/>
</dbReference>
<organism evidence="2 3">
    <name type="scientific">Streptomyces botrytidirepellens</name>
    <dbReference type="NCBI Taxonomy" id="2486417"/>
    <lineage>
        <taxon>Bacteria</taxon>
        <taxon>Bacillati</taxon>
        <taxon>Actinomycetota</taxon>
        <taxon>Actinomycetes</taxon>
        <taxon>Kitasatosporales</taxon>
        <taxon>Streptomycetaceae</taxon>
        <taxon>Streptomyces</taxon>
    </lineage>
</organism>
<keyword evidence="3" id="KW-1185">Reference proteome</keyword>
<evidence type="ECO:0000313" key="3">
    <source>
        <dbReference type="Proteomes" id="UP000275401"/>
    </source>
</evidence>
<name>A0A3M8VP97_9ACTN</name>
<keyword evidence="1" id="KW-0812">Transmembrane</keyword>
<dbReference type="EMBL" id="RIBZ01000310">
    <property type="protein sequence ID" value="RNG18519.1"/>
    <property type="molecule type" value="Genomic_DNA"/>
</dbReference>
<feature type="transmembrane region" description="Helical" evidence="1">
    <location>
        <begin position="6"/>
        <end position="26"/>
    </location>
</feature>
<dbReference type="AlphaFoldDB" id="A0A3M8VP97"/>